<evidence type="ECO:0000256" key="3">
    <source>
        <dbReference type="ARBA" id="ARBA00022837"/>
    </source>
</evidence>
<name>A0ABY8HWZ2_9BURK</name>
<dbReference type="InterPro" id="IPR050557">
    <property type="entry name" value="RTX_toxin/Mannuronan_C5-epim"/>
</dbReference>
<gene>
    <name evidence="5" type="ORF">P9875_15445</name>
</gene>
<accession>A0ABY8HWZ2</accession>
<organism evidence="5 6">
    <name type="scientific">Janthinobacterium rivuli</name>
    <dbReference type="NCBI Taxonomy" id="2751478"/>
    <lineage>
        <taxon>Bacteria</taxon>
        <taxon>Pseudomonadati</taxon>
        <taxon>Pseudomonadota</taxon>
        <taxon>Betaproteobacteria</taxon>
        <taxon>Burkholderiales</taxon>
        <taxon>Oxalobacteraceae</taxon>
        <taxon>Janthinobacterium</taxon>
    </lineage>
</organism>
<sequence length="1014" mass="102405">MTEKFASHTSTAADDGISAIEAYLDSAAAAALQRFTGTPDADVLSGTAGADLLEGLAGDDTYYVNDSGDVIVELANGGTDTVYTSVNYTVADNVENVRLAASGLTVTGSANTNNIFHVSVAGGNVLDGGGTGNSVNYLGSSTGVTATLSGASGPVAAAPGSDVLVNFASIVGSKFDDVLTGNELKNLLIGGIGNDTLRGGKGDDTLFGVAGDDTYIFARGDGADIISEVVEGGGHNVVSFLAGVSADQLWFRQVGANLEVSTIGTSDKISINGWFSAGSAPRIQEFRTADGRVLLGSDVQNLVQAMAALQPPPAGQLTLPIYAATVLAPVLAQNWRTEGPNQPGNGVFTGTANPDIIKGTAGADVMAGLAGDDIYYVNHGYDVVTEQPGGGRDTVYTTVSYTMGANIEEVHLAAAGVGVTGNGSGNVFHVDVAGGNLLYGIGSNNSATYAGSKAGATATIVPVVGGSALLPGSDVLVNISSVTGSAYDDVLIGNELANTLSGGLGNDTLQGGKGDDVLTGGLGDDTYVFARGDGADVIIEASADANYDAIAFLAGVNIDQLWFRQVGADLEVSTIGTTDKITIRAWNKAAPNIEEFRTAAGHVLRGADVQLLVQAMATLAPPPLGQLTLPAGTAAALAPVLSQAWHFNGPTQLTEQTFVGTENADIIKGTAGADLMEGLGGDDTYHVNHSGDFIVERGNGGSDTAFTTVNYTVADNVENVRLGAPGLTVTGSAFTNNVFFVTTPGGNVLDGGGAGNTLNYVNASAGATVAFAPAGTALAARPGVDVAANFIAVVGSKFDDVLIGNELKNTLLGVLGNDILQGGKGDDILAGVLGNDTYIFARGDGADLINEANEAGSRDVVSFLAGVSAEQLWFRQVGTALEVSTIGTSDKITVTGWYESAERRIEEFRTADGKVLLGSQVQNLVQAMAGLTPPPAGQLTLPAGTAAILAPVLAQNWRAAPQAAGASQGGFSGWQADAAQLVQAMAGFAVPAAASAPWSAQGGSSTQIQLAAAH</sequence>
<keyword evidence="3" id="KW-0106">Calcium</keyword>
<feature type="domain" description="Haemolysin-type calcium binding-related" evidence="4">
    <location>
        <begin position="881"/>
        <end position="916"/>
    </location>
</feature>
<dbReference type="Gene3D" id="2.150.10.10">
    <property type="entry name" value="Serralysin-like metalloprotease, C-terminal"/>
    <property type="match status" value="3"/>
</dbReference>
<keyword evidence="2" id="KW-0964">Secreted</keyword>
<dbReference type="PANTHER" id="PTHR38340:SF1">
    <property type="entry name" value="S-LAYER PROTEIN"/>
    <property type="match status" value="1"/>
</dbReference>
<evidence type="ECO:0000256" key="1">
    <source>
        <dbReference type="ARBA" id="ARBA00004613"/>
    </source>
</evidence>
<keyword evidence="6" id="KW-1185">Reference proteome</keyword>
<feature type="domain" description="Haemolysin-type calcium binding-related" evidence="4">
    <location>
        <begin position="257"/>
        <end position="294"/>
    </location>
</feature>
<dbReference type="RefSeq" id="WP_278315810.1">
    <property type="nucleotide sequence ID" value="NZ_CP121464.1"/>
</dbReference>
<dbReference type="PANTHER" id="PTHR38340">
    <property type="entry name" value="S-LAYER PROTEIN"/>
    <property type="match status" value="1"/>
</dbReference>
<dbReference type="Pfam" id="PF00353">
    <property type="entry name" value="HemolysinCabind"/>
    <property type="match status" value="6"/>
</dbReference>
<dbReference type="PROSITE" id="PS00330">
    <property type="entry name" value="HEMOLYSIN_CALCIUM"/>
    <property type="match status" value="1"/>
</dbReference>
<reference evidence="5 6" key="1">
    <citation type="submission" date="2023-04" db="EMBL/GenBank/DDBJ databases">
        <title>Nanopore sequencing of Janthinobacterium from water.</title>
        <authorList>
            <person name="Ciuchcinski K."/>
            <person name="Rokowska A."/>
            <person name="Dziewit L."/>
        </authorList>
    </citation>
    <scope>NUCLEOTIDE SEQUENCE [LARGE SCALE GENOMIC DNA]</scope>
    <source>
        <strain evidence="5 6">DEMB2</strain>
    </source>
</reference>
<dbReference type="InterPro" id="IPR001343">
    <property type="entry name" value="Hemolysn_Ca-bd"/>
</dbReference>
<dbReference type="InterPro" id="IPR010566">
    <property type="entry name" value="Haemolys_ca-bd"/>
</dbReference>
<dbReference type="InterPro" id="IPR018511">
    <property type="entry name" value="Hemolysin-typ_Ca-bd_CS"/>
</dbReference>
<dbReference type="PRINTS" id="PR00313">
    <property type="entry name" value="CABNDNGRPT"/>
</dbReference>
<evidence type="ECO:0000256" key="2">
    <source>
        <dbReference type="ARBA" id="ARBA00022525"/>
    </source>
</evidence>
<dbReference type="Proteomes" id="UP001219584">
    <property type="component" value="Chromosome"/>
</dbReference>
<dbReference type="InterPro" id="IPR011049">
    <property type="entry name" value="Serralysin-like_metalloprot_C"/>
</dbReference>
<dbReference type="EMBL" id="CP121464">
    <property type="protein sequence ID" value="WFR77118.1"/>
    <property type="molecule type" value="Genomic_DNA"/>
</dbReference>
<protein>
    <submittedName>
        <fullName evidence="5">Calcium-binding protein</fullName>
    </submittedName>
</protein>
<evidence type="ECO:0000313" key="6">
    <source>
        <dbReference type="Proteomes" id="UP001219584"/>
    </source>
</evidence>
<dbReference type="SUPFAM" id="SSF51120">
    <property type="entry name" value="beta-Roll"/>
    <property type="match status" value="4"/>
</dbReference>
<proteinExistence type="predicted"/>
<evidence type="ECO:0000313" key="5">
    <source>
        <dbReference type="EMBL" id="WFR77118.1"/>
    </source>
</evidence>
<comment type="subcellular location">
    <subcellularLocation>
        <location evidence="1">Secreted</location>
    </subcellularLocation>
</comment>
<dbReference type="Pfam" id="PF06594">
    <property type="entry name" value="HCBP_related"/>
    <property type="match status" value="2"/>
</dbReference>
<evidence type="ECO:0000259" key="4">
    <source>
        <dbReference type="Pfam" id="PF06594"/>
    </source>
</evidence>